<dbReference type="Pfam" id="PF00158">
    <property type="entry name" value="Sigma54_activat"/>
    <property type="match status" value="1"/>
</dbReference>
<dbReference type="GO" id="GO:0005524">
    <property type="term" value="F:ATP binding"/>
    <property type="evidence" value="ECO:0007669"/>
    <property type="project" value="InterPro"/>
</dbReference>
<dbReference type="EMBL" id="MPIN01000001">
    <property type="protein sequence ID" value="OJH42461.1"/>
    <property type="molecule type" value="Genomic_DNA"/>
</dbReference>
<dbReference type="PROSITE" id="PS50045">
    <property type="entry name" value="SIGMA54_INTERACT_4"/>
    <property type="match status" value="1"/>
</dbReference>
<reference evidence="3" key="1">
    <citation type="submission" date="2016-11" db="EMBL/GenBank/DDBJ databases">
        <authorList>
            <person name="Shukria A."/>
            <person name="Stevens D.C."/>
        </authorList>
    </citation>
    <scope>NUCLEOTIDE SEQUENCE [LARGE SCALE GENOMIC DNA]</scope>
    <source>
        <strain evidence="3">Cbfe23</strain>
    </source>
</reference>
<keyword evidence="3" id="KW-1185">Reference proteome</keyword>
<evidence type="ECO:0000259" key="1">
    <source>
        <dbReference type="PROSITE" id="PS50045"/>
    </source>
</evidence>
<evidence type="ECO:0000313" key="2">
    <source>
        <dbReference type="EMBL" id="OJH42461.1"/>
    </source>
</evidence>
<organism evidence="2 3">
    <name type="scientific">Cystobacter ferrugineus</name>
    <dbReference type="NCBI Taxonomy" id="83449"/>
    <lineage>
        <taxon>Bacteria</taxon>
        <taxon>Pseudomonadati</taxon>
        <taxon>Myxococcota</taxon>
        <taxon>Myxococcia</taxon>
        <taxon>Myxococcales</taxon>
        <taxon>Cystobacterineae</taxon>
        <taxon>Archangiaceae</taxon>
        <taxon>Cystobacter</taxon>
    </lineage>
</organism>
<comment type="caution">
    <text evidence="2">The sequence shown here is derived from an EMBL/GenBank/DDBJ whole genome shotgun (WGS) entry which is preliminary data.</text>
</comment>
<dbReference type="Proteomes" id="UP000182229">
    <property type="component" value="Unassembled WGS sequence"/>
</dbReference>
<sequence length="85" mass="9229">MLPVGGTRPVAVDLRVIAATNRDLGRMVREGQLEARLALGEVELVSGKTHTGLTRPVDLESDARKNGWLLWARKAASLRASAEPR</sequence>
<reference evidence="2 3" key="2">
    <citation type="submission" date="2016-12" db="EMBL/GenBank/DDBJ databases">
        <title>Draft Genome Sequence of Cystobacter ferrugineus Strain Cbfe23.</title>
        <authorList>
            <person name="Akbar S."/>
            <person name="Dowd S.E."/>
            <person name="Stevens D.C."/>
        </authorList>
    </citation>
    <scope>NUCLEOTIDE SEQUENCE [LARGE SCALE GENOMIC DNA]</scope>
    <source>
        <strain evidence="2 3">Cbfe23</strain>
    </source>
</reference>
<dbReference type="STRING" id="83449.BON30_04505"/>
<feature type="domain" description="Sigma-54 factor interaction" evidence="1">
    <location>
        <begin position="1"/>
        <end position="37"/>
    </location>
</feature>
<proteinExistence type="predicted"/>
<dbReference type="AlphaFoldDB" id="A0A1L9BJL9"/>
<accession>A0A1L9BJL9</accession>
<evidence type="ECO:0000313" key="3">
    <source>
        <dbReference type="Proteomes" id="UP000182229"/>
    </source>
</evidence>
<gene>
    <name evidence="2" type="ORF">BON30_04505</name>
</gene>
<dbReference type="GO" id="GO:0006355">
    <property type="term" value="P:regulation of DNA-templated transcription"/>
    <property type="evidence" value="ECO:0007669"/>
    <property type="project" value="InterPro"/>
</dbReference>
<dbReference type="InterPro" id="IPR002078">
    <property type="entry name" value="Sigma_54_int"/>
</dbReference>
<name>A0A1L9BJL9_9BACT</name>
<protein>
    <recommendedName>
        <fullName evidence="1">Sigma-54 factor interaction domain-containing protein</fullName>
    </recommendedName>
</protein>